<dbReference type="NCBIfam" id="TIGR00275">
    <property type="entry name" value="aminoacetone oxidase family FAD-binding enzyme"/>
    <property type="match status" value="1"/>
</dbReference>
<dbReference type="RefSeq" id="WP_219965846.1">
    <property type="nucleotide sequence ID" value="NZ_JAGFNZ010000004.1"/>
</dbReference>
<name>A0ABS7DS98_9FIRM</name>
<dbReference type="Gene3D" id="1.10.8.260">
    <property type="entry name" value="HI0933 insert domain-like"/>
    <property type="match status" value="1"/>
</dbReference>
<evidence type="ECO:0000259" key="5">
    <source>
        <dbReference type="Pfam" id="PF22780"/>
    </source>
</evidence>
<protein>
    <submittedName>
        <fullName evidence="6">NAD(P)/FAD-dependent oxidoreductase</fullName>
    </submittedName>
</protein>
<keyword evidence="3" id="KW-0274">FAD</keyword>
<dbReference type="Pfam" id="PF22780">
    <property type="entry name" value="HI0933_like_1st"/>
    <property type="match status" value="1"/>
</dbReference>
<dbReference type="EMBL" id="JAGFNZ010000004">
    <property type="protein sequence ID" value="MBW7573451.1"/>
    <property type="molecule type" value="Genomic_DNA"/>
</dbReference>
<dbReference type="InterPro" id="IPR004792">
    <property type="entry name" value="BaiN-like"/>
</dbReference>
<dbReference type="Pfam" id="PF03486">
    <property type="entry name" value="HI0933_like"/>
    <property type="match status" value="1"/>
</dbReference>
<reference evidence="6 7" key="1">
    <citation type="submission" date="2021-03" db="EMBL/GenBank/DDBJ databases">
        <title>Caproiciproducens sp. nov. isolated from feces of cow.</title>
        <authorList>
            <person name="Choi J.-Y."/>
        </authorList>
    </citation>
    <scope>NUCLEOTIDE SEQUENCE [LARGE SCALE GENOMIC DNA]</scope>
    <source>
        <strain evidence="6 7">AGMB10547</strain>
    </source>
</reference>
<proteinExistence type="predicted"/>
<evidence type="ECO:0000259" key="4">
    <source>
        <dbReference type="Pfam" id="PF03486"/>
    </source>
</evidence>
<keyword evidence="2" id="KW-0285">Flavoprotein</keyword>
<accession>A0ABS7DS98</accession>
<dbReference type="Proteomes" id="UP000719942">
    <property type="component" value="Unassembled WGS sequence"/>
</dbReference>
<dbReference type="Gene3D" id="3.50.50.60">
    <property type="entry name" value="FAD/NAD(P)-binding domain"/>
    <property type="match status" value="1"/>
</dbReference>
<evidence type="ECO:0000256" key="1">
    <source>
        <dbReference type="ARBA" id="ARBA00001974"/>
    </source>
</evidence>
<sequence length="422" mass="45686">MINPLNRPYDALIIGGGAAGLIAAGTAASNGLRVCLLEKNARPGRKLMITGKGRCNITNSCDVQTFISSVPSNGRFLYSAINQFTPQDTIRFFEDLGLPVKTERGNRVFPQSDKAVDVVDKLVGFVRSGGVNLITGEAKRLILKDHTVFGVELQGGSQILASSVVVCCGGASYPGTGSTGDGYRLARQAGHTVTQLRPSLVPLVAYGEECRSMMGLSLKNVALKVFDTVKKKNIYEDFGEMLFTHFGVSGPMILSASAHMGEMSPGRYRISVDLKPALTPEQLDARIQRDFELNRNKDFSNSLSALLPSKMIPVMVEKSGIPAETKCNQITKEMRRAFVNLLKAYEISISGFRPIEEAIVTSGGVKTSEVNPKTMESKLVQGLYFAGEVLDVDAYTGGFNLQIAFCTGRLAANSLNRQEDHE</sequence>
<dbReference type="SUPFAM" id="SSF160996">
    <property type="entry name" value="HI0933 insert domain-like"/>
    <property type="match status" value="1"/>
</dbReference>
<dbReference type="InterPro" id="IPR036188">
    <property type="entry name" value="FAD/NAD-bd_sf"/>
</dbReference>
<dbReference type="SUPFAM" id="SSF51905">
    <property type="entry name" value="FAD/NAD(P)-binding domain"/>
    <property type="match status" value="1"/>
</dbReference>
<dbReference type="PRINTS" id="PR00411">
    <property type="entry name" value="PNDRDTASEI"/>
</dbReference>
<evidence type="ECO:0000313" key="7">
    <source>
        <dbReference type="Proteomes" id="UP000719942"/>
    </source>
</evidence>
<dbReference type="Gene3D" id="2.40.30.10">
    <property type="entry name" value="Translation factors"/>
    <property type="match status" value="1"/>
</dbReference>
<comment type="cofactor">
    <cofactor evidence="1">
        <name>FAD</name>
        <dbReference type="ChEBI" id="CHEBI:57692"/>
    </cofactor>
</comment>
<dbReference type="InterPro" id="IPR023166">
    <property type="entry name" value="BaiN-like_dom_sf"/>
</dbReference>
<evidence type="ECO:0000256" key="2">
    <source>
        <dbReference type="ARBA" id="ARBA00022630"/>
    </source>
</evidence>
<dbReference type="PANTHER" id="PTHR42887:SF2">
    <property type="entry name" value="OS12G0638800 PROTEIN"/>
    <property type="match status" value="1"/>
</dbReference>
<organism evidence="6 7">
    <name type="scientific">Caproiciproducens faecalis</name>
    <dbReference type="NCBI Taxonomy" id="2820301"/>
    <lineage>
        <taxon>Bacteria</taxon>
        <taxon>Bacillati</taxon>
        <taxon>Bacillota</taxon>
        <taxon>Clostridia</taxon>
        <taxon>Eubacteriales</taxon>
        <taxon>Acutalibacteraceae</taxon>
        <taxon>Caproiciproducens</taxon>
    </lineage>
</organism>
<dbReference type="PANTHER" id="PTHR42887">
    <property type="entry name" value="OS12G0638800 PROTEIN"/>
    <property type="match status" value="1"/>
</dbReference>
<dbReference type="InterPro" id="IPR057661">
    <property type="entry name" value="RsdA/BaiN/AoA(So)_Rossmann"/>
</dbReference>
<gene>
    <name evidence="6" type="ORF">J5W02_11585</name>
</gene>
<feature type="domain" description="RsdA/BaiN/AoA(So)-like insert" evidence="5">
    <location>
        <begin position="197"/>
        <end position="360"/>
    </location>
</feature>
<feature type="domain" description="RsdA/BaiN/AoA(So)-like Rossmann fold-like" evidence="4">
    <location>
        <begin position="10"/>
        <end position="413"/>
    </location>
</feature>
<evidence type="ECO:0000313" key="6">
    <source>
        <dbReference type="EMBL" id="MBW7573451.1"/>
    </source>
</evidence>
<evidence type="ECO:0000256" key="3">
    <source>
        <dbReference type="ARBA" id="ARBA00022827"/>
    </source>
</evidence>
<comment type="caution">
    <text evidence="6">The sequence shown here is derived from an EMBL/GenBank/DDBJ whole genome shotgun (WGS) entry which is preliminary data.</text>
</comment>
<keyword evidence="7" id="KW-1185">Reference proteome</keyword>
<dbReference type="InterPro" id="IPR055178">
    <property type="entry name" value="RsdA/BaiN/AoA(So)-like_dom"/>
</dbReference>